<keyword evidence="4" id="KW-0804">Transcription</keyword>
<keyword evidence="5" id="KW-0539">Nucleus</keyword>
<keyword evidence="3" id="KW-0238">DNA-binding</keyword>
<dbReference type="SUPFAM" id="SSF47459">
    <property type="entry name" value="HLH, helix-loop-helix DNA-binding domain"/>
    <property type="match status" value="1"/>
</dbReference>
<dbReference type="Pfam" id="PF00010">
    <property type="entry name" value="HLH"/>
    <property type="match status" value="1"/>
</dbReference>
<evidence type="ECO:0000256" key="3">
    <source>
        <dbReference type="ARBA" id="ARBA00023125"/>
    </source>
</evidence>
<dbReference type="Gene3D" id="4.10.280.10">
    <property type="entry name" value="Helix-loop-helix DNA-binding domain"/>
    <property type="match status" value="1"/>
</dbReference>
<dbReference type="PANTHER" id="PTHR15741:SF37">
    <property type="entry name" value="LD38259P"/>
    <property type="match status" value="1"/>
</dbReference>
<dbReference type="EMBL" id="GEBQ01014465">
    <property type="protein sequence ID" value="JAT25512.1"/>
    <property type="molecule type" value="Transcribed_RNA"/>
</dbReference>
<dbReference type="PROSITE" id="PS50888">
    <property type="entry name" value="BHLH"/>
    <property type="match status" value="1"/>
</dbReference>
<feature type="coiled-coil region" evidence="6">
    <location>
        <begin position="30"/>
        <end position="57"/>
    </location>
</feature>
<dbReference type="CDD" id="cd11405">
    <property type="entry name" value="bHLHzip_MLXIP_like"/>
    <property type="match status" value="1"/>
</dbReference>
<dbReference type="AlphaFoldDB" id="A0A1B6LP39"/>
<evidence type="ECO:0000256" key="2">
    <source>
        <dbReference type="ARBA" id="ARBA00023015"/>
    </source>
</evidence>
<dbReference type="GO" id="GO:0005634">
    <property type="term" value="C:nucleus"/>
    <property type="evidence" value="ECO:0007669"/>
    <property type="project" value="UniProtKB-SubCell"/>
</dbReference>
<dbReference type="GO" id="GO:0046983">
    <property type="term" value="F:protein dimerization activity"/>
    <property type="evidence" value="ECO:0007669"/>
    <property type="project" value="InterPro"/>
</dbReference>
<evidence type="ECO:0000256" key="5">
    <source>
        <dbReference type="ARBA" id="ARBA00023242"/>
    </source>
</evidence>
<dbReference type="InterPro" id="IPR052207">
    <property type="entry name" value="Max-like/E-box_TFs"/>
</dbReference>
<feature type="region of interest" description="Disordered" evidence="7">
    <location>
        <begin position="164"/>
        <end position="183"/>
    </location>
</feature>
<dbReference type="EMBL" id="GEBQ01004694">
    <property type="protein sequence ID" value="JAT35283.1"/>
    <property type="molecule type" value="Transcribed_RNA"/>
</dbReference>
<dbReference type="InterPro" id="IPR011598">
    <property type="entry name" value="bHLH_dom"/>
</dbReference>
<evidence type="ECO:0000259" key="8">
    <source>
        <dbReference type="PROSITE" id="PS50888"/>
    </source>
</evidence>
<dbReference type="PANTHER" id="PTHR15741">
    <property type="entry name" value="BASIC HELIX-LOOP-HELIX ZIP TRANSCRIPTION FACTOR"/>
    <property type="match status" value="1"/>
</dbReference>
<evidence type="ECO:0000256" key="1">
    <source>
        <dbReference type="ARBA" id="ARBA00004123"/>
    </source>
</evidence>
<name>A0A1B6LP39_9HEMI</name>
<evidence type="ECO:0000256" key="6">
    <source>
        <dbReference type="SAM" id="Coils"/>
    </source>
</evidence>
<gene>
    <name evidence="9" type="ORF">g.33404</name>
    <name evidence="10" type="ORF">g.33408</name>
</gene>
<evidence type="ECO:0000313" key="10">
    <source>
        <dbReference type="EMBL" id="JAT35283.1"/>
    </source>
</evidence>
<comment type="subcellular location">
    <subcellularLocation>
        <location evidence="1">Nucleus</location>
    </subcellularLocation>
</comment>
<organism evidence="9">
    <name type="scientific">Graphocephala atropunctata</name>
    <dbReference type="NCBI Taxonomy" id="36148"/>
    <lineage>
        <taxon>Eukaryota</taxon>
        <taxon>Metazoa</taxon>
        <taxon>Ecdysozoa</taxon>
        <taxon>Arthropoda</taxon>
        <taxon>Hexapoda</taxon>
        <taxon>Insecta</taxon>
        <taxon>Pterygota</taxon>
        <taxon>Neoptera</taxon>
        <taxon>Paraneoptera</taxon>
        <taxon>Hemiptera</taxon>
        <taxon>Auchenorrhyncha</taxon>
        <taxon>Membracoidea</taxon>
        <taxon>Cicadellidae</taxon>
        <taxon>Cicadellinae</taxon>
        <taxon>Cicadellini</taxon>
        <taxon>Graphocephala</taxon>
    </lineage>
</organism>
<keyword evidence="2" id="KW-0805">Transcription regulation</keyword>
<protein>
    <recommendedName>
        <fullName evidence="8">BHLH domain-containing protein</fullName>
    </recommendedName>
</protein>
<evidence type="ECO:0000256" key="7">
    <source>
        <dbReference type="SAM" id="MobiDB-lite"/>
    </source>
</evidence>
<dbReference type="InterPro" id="IPR036638">
    <property type="entry name" value="HLH_DNA-bd_sf"/>
</dbReference>
<dbReference type="GO" id="GO:0000978">
    <property type="term" value="F:RNA polymerase II cis-regulatory region sequence-specific DNA binding"/>
    <property type="evidence" value="ECO:0007669"/>
    <property type="project" value="TreeGrafter"/>
</dbReference>
<accession>A0A1B6LP39</accession>
<evidence type="ECO:0000256" key="4">
    <source>
        <dbReference type="ARBA" id="ARBA00023163"/>
    </source>
</evidence>
<reference evidence="9" key="1">
    <citation type="submission" date="2015-11" db="EMBL/GenBank/DDBJ databases">
        <title>De novo transcriptome assembly of four potential Pierce s Disease insect vectors from Arizona vineyards.</title>
        <authorList>
            <person name="Tassone E.E."/>
        </authorList>
    </citation>
    <scope>NUCLEOTIDE SEQUENCE</scope>
</reference>
<keyword evidence="6" id="KW-0175">Coiled coil</keyword>
<proteinExistence type="predicted"/>
<evidence type="ECO:0000313" key="9">
    <source>
        <dbReference type="EMBL" id="JAT25512.1"/>
    </source>
</evidence>
<feature type="domain" description="BHLH" evidence="8">
    <location>
        <begin position="1"/>
        <end position="33"/>
    </location>
</feature>
<dbReference type="GO" id="GO:0000981">
    <property type="term" value="F:DNA-binding transcription factor activity, RNA polymerase II-specific"/>
    <property type="evidence" value="ECO:0007669"/>
    <property type="project" value="TreeGrafter"/>
</dbReference>
<sequence length="183" mass="20701">MLHSLIPQLSQNPNAKLSKAAMLQKGAEYIRQLRNDRMALKDEIDSLRLQVDSLNSAISNCQALLPATGAPVSRNRNNKMKEMFDEYVRMRTQENWKFWLLSLLCEPLLVSFNAQVSTQSVEELYRTTLGWVEQHCTLSVLRPLVLNALRHLCTTTDILTEPNRLPAEARAATNKPSGRPPSS</sequence>